<comment type="caution">
    <text evidence="2">The sequence shown here is derived from an EMBL/GenBank/DDBJ whole genome shotgun (WGS) entry which is preliminary data.</text>
</comment>
<feature type="transmembrane region" description="Helical" evidence="1">
    <location>
        <begin position="65"/>
        <end position="85"/>
    </location>
</feature>
<gene>
    <name evidence="2" type="ORF">LV82_02105</name>
</gene>
<proteinExistence type="predicted"/>
<keyword evidence="1" id="KW-0472">Membrane</keyword>
<keyword evidence="3" id="KW-1185">Reference proteome</keyword>
<evidence type="ECO:0000313" key="3">
    <source>
        <dbReference type="Proteomes" id="UP000239736"/>
    </source>
</evidence>
<dbReference type="Proteomes" id="UP000239736">
    <property type="component" value="Unassembled WGS sequence"/>
</dbReference>
<organism evidence="2 3">
    <name type="scientific">Albidovulum inexpectatum</name>
    <dbReference type="NCBI Taxonomy" id="196587"/>
    <lineage>
        <taxon>Bacteria</taxon>
        <taxon>Pseudomonadati</taxon>
        <taxon>Pseudomonadota</taxon>
        <taxon>Alphaproteobacteria</taxon>
        <taxon>Rhodobacterales</taxon>
        <taxon>Paracoccaceae</taxon>
        <taxon>Albidovulum</taxon>
    </lineage>
</organism>
<dbReference type="AlphaFoldDB" id="A0A2S5JFQ9"/>
<evidence type="ECO:0000256" key="1">
    <source>
        <dbReference type="SAM" id="Phobius"/>
    </source>
</evidence>
<keyword evidence="1" id="KW-0812">Transmembrane</keyword>
<accession>A0A2S5JFQ9</accession>
<dbReference type="EMBL" id="PRDS01000006">
    <property type="protein sequence ID" value="PPB80231.1"/>
    <property type="molecule type" value="Genomic_DNA"/>
</dbReference>
<feature type="transmembrane region" description="Helical" evidence="1">
    <location>
        <begin position="39"/>
        <end position="59"/>
    </location>
</feature>
<name>A0A2S5JFQ9_9RHOB</name>
<protein>
    <submittedName>
        <fullName evidence="2">Uncharacterized protein</fullName>
    </submittedName>
</protein>
<keyword evidence="1" id="KW-1133">Transmembrane helix</keyword>
<reference evidence="2 3" key="1">
    <citation type="submission" date="2018-01" db="EMBL/GenBank/DDBJ databases">
        <title>Genomic Encyclopedia of Archaeal and Bacterial Type Strains, Phase II (KMG-II): from individual species to whole genera.</title>
        <authorList>
            <person name="Goeker M."/>
        </authorList>
    </citation>
    <scope>NUCLEOTIDE SEQUENCE [LARGE SCALE GENOMIC DNA]</scope>
    <source>
        <strain evidence="2 3">DSM 12048</strain>
    </source>
</reference>
<evidence type="ECO:0000313" key="2">
    <source>
        <dbReference type="EMBL" id="PPB80231.1"/>
    </source>
</evidence>
<sequence length="184" mass="20008">MDSARGAVDETIGEQLTGMNDERNDQILARITPSVPRRLFALGVLGALGFLLVYLAFSIPSGSGLVSGMLVVFGVLALVLCVRMYRATARSLILTQDELRDSEGTVIARLQDVERVERGAFAFKPSNGFLLHLTTSHSRRWEPGLWWRLGRRVGVGGTISGAEGRNMADLLSVALQQRQANDPG</sequence>